<evidence type="ECO:0000259" key="21">
    <source>
        <dbReference type="PROSITE" id="PS51727"/>
    </source>
</evidence>
<evidence type="ECO:0000256" key="17">
    <source>
        <dbReference type="SAM" id="MobiDB-lite"/>
    </source>
</evidence>
<evidence type="ECO:0000313" key="23">
    <source>
        <dbReference type="Proteomes" id="UP000887013"/>
    </source>
</evidence>
<dbReference type="Gene3D" id="3.30.40.10">
    <property type="entry name" value="Zinc/RING finger domain, C3HC4 (zinc finger)"/>
    <property type="match status" value="1"/>
</dbReference>
<dbReference type="GO" id="GO:0008270">
    <property type="term" value="F:zinc ion binding"/>
    <property type="evidence" value="ECO:0007669"/>
    <property type="project" value="UniProtKB-KW"/>
</dbReference>
<evidence type="ECO:0000259" key="20">
    <source>
        <dbReference type="PROSITE" id="PS50952"/>
    </source>
</evidence>
<evidence type="ECO:0000256" key="9">
    <source>
        <dbReference type="ARBA" id="ARBA00023015"/>
    </source>
</evidence>
<keyword evidence="10 14" id="KW-0103">Bromodomain</keyword>
<dbReference type="SUPFAM" id="SSF47370">
    <property type="entry name" value="Bromodomain"/>
    <property type="match status" value="1"/>
</dbReference>
<dbReference type="InterPro" id="IPR003101">
    <property type="entry name" value="KIX_dom"/>
</dbReference>
<evidence type="ECO:0000313" key="22">
    <source>
        <dbReference type="EMBL" id="GFT32224.1"/>
    </source>
</evidence>
<protein>
    <recommendedName>
        <fullName evidence="3">histone acetyltransferase</fullName>
        <ecNumber evidence="3">2.3.1.48</ecNumber>
    </recommendedName>
</protein>
<dbReference type="Pfam" id="PF00569">
    <property type="entry name" value="ZZ"/>
    <property type="match status" value="1"/>
</dbReference>
<evidence type="ECO:0000256" key="3">
    <source>
        <dbReference type="ARBA" id="ARBA00013184"/>
    </source>
</evidence>
<dbReference type="PROSITE" id="PS51727">
    <property type="entry name" value="CBP_P300_HAT"/>
    <property type="match status" value="1"/>
</dbReference>
<evidence type="ECO:0000256" key="12">
    <source>
        <dbReference type="ARBA" id="ARBA00023242"/>
    </source>
</evidence>
<dbReference type="GO" id="GO:0000123">
    <property type="term" value="C:histone acetyltransferase complex"/>
    <property type="evidence" value="ECO:0007669"/>
    <property type="project" value="TreeGrafter"/>
</dbReference>
<evidence type="ECO:0000259" key="19">
    <source>
        <dbReference type="PROSITE" id="PS50135"/>
    </source>
</evidence>
<feature type="domain" description="Bromo" evidence="18">
    <location>
        <begin position="733"/>
        <end position="805"/>
    </location>
</feature>
<dbReference type="Proteomes" id="UP000887013">
    <property type="component" value="Unassembled WGS sequence"/>
</dbReference>
<dbReference type="Pfam" id="PF08214">
    <property type="entry name" value="HAT_KAT11"/>
    <property type="match status" value="1"/>
</dbReference>
<dbReference type="PROSITE" id="PS50135">
    <property type="entry name" value="ZF_ZZ_2"/>
    <property type="match status" value="1"/>
</dbReference>
<dbReference type="InterPro" id="IPR000433">
    <property type="entry name" value="Znf_ZZ"/>
</dbReference>
<evidence type="ECO:0000256" key="14">
    <source>
        <dbReference type="PROSITE-ProRule" id="PRU00035"/>
    </source>
</evidence>
<evidence type="ECO:0000259" key="18">
    <source>
        <dbReference type="PROSITE" id="PS50014"/>
    </source>
</evidence>
<evidence type="ECO:0000256" key="13">
    <source>
        <dbReference type="ARBA" id="ARBA00048017"/>
    </source>
</evidence>
<feature type="domain" description="CBP/p300-type HAT" evidence="21">
    <location>
        <begin position="953"/>
        <end position="1319"/>
    </location>
</feature>
<dbReference type="SUPFAM" id="SSF57850">
    <property type="entry name" value="RING/U-box"/>
    <property type="match status" value="1"/>
</dbReference>
<keyword evidence="8" id="KW-0156">Chromatin regulator</keyword>
<dbReference type="CDD" id="cd15802">
    <property type="entry name" value="RING_CBP-p300"/>
    <property type="match status" value="1"/>
</dbReference>
<dbReference type="PROSITE" id="PS01357">
    <property type="entry name" value="ZF_ZZ_1"/>
    <property type="match status" value="1"/>
</dbReference>
<dbReference type="Gene3D" id="1.20.920.10">
    <property type="entry name" value="Bromodomain-like"/>
    <property type="match status" value="1"/>
</dbReference>
<dbReference type="InterPro" id="IPR056484">
    <property type="entry name" value="PHD_P300"/>
</dbReference>
<comment type="function">
    <text evidence="1">Acetyltransferase enzyme. Acetylates histones, giving a specific tag for transcriptional activation.</text>
</comment>
<feature type="compositionally biased region" description="Basic residues" evidence="17">
    <location>
        <begin position="1212"/>
        <end position="1228"/>
    </location>
</feature>
<feature type="coiled-coil region" evidence="16">
    <location>
        <begin position="176"/>
        <end position="210"/>
    </location>
</feature>
<evidence type="ECO:0000256" key="1">
    <source>
        <dbReference type="ARBA" id="ARBA00002581"/>
    </source>
</evidence>
<dbReference type="SUPFAM" id="SSF57903">
    <property type="entry name" value="FYVE/PHD zinc finger"/>
    <property type="match status" value="1"/>
</dbReference>
<dbReference type="InterPro" id="IPR011011">
    <property type="entry name" value="Znf_FYVE_PHD"/>
</dbReference>
<dbReference type="Gene3D" id="2.10.110.40">
    <property type="match status" value="1"/>
</dbReference>
<dbReference type="InterPro" id="IPR031162">
    <property type="entry name" value="CBP_P300_HAT"/>
</dbReference>
<dbReference type="Pfam" id="PF02172">
    <property type="entry name" value="KIX"/>
    <property type="match status" value="1"/>
</dbReference>
<name>A0A8X6NS82_NEPPI</name>
<dbReference type="PANTHER" id="PTHR13808:SF1">
    <property type="entry name" value="HISTONE ACETYLTRANSFERASE"/>
    <property type="match status" value="1"/>
</dbReference>
<dbReference type="InterPro" id="IPR001487">
    <property type="entry name" value="Bromodomain"/>
</dbReference>
<dbReference type="GO" id="GO:0004402">
    <property type="term" value="F:histone acetyltransferase activity"/>
    <property type="evidence" value="ECO:0007669"/>
    <property type="project" value="InterPro"/>
</dbReference>
<keyword evidence="9" id="KW-0805">Transcription regulation</keyword>
<dbReference type="InterPro" id="IPR036427">
    <property type="entry name" value="Bromodomain-like_sf"/>
</dbReference>
<gene>
    <name evidence="22" type="primary">CREBBP</name>
    <name evidence="22" type="ORF">NPIL_571</name>
</gene>
<keyword evidence="4" id="KW-0808">Transferase</keyword>
<sequence>MERSPTAFGLPFGMMKPRDKMMFGPYMTEENGHYCSQNLNPVQSLQSGKQNVQQSALHLKPMLQSRNIAAFPNTRALNFLTNDNFQSPGANNLQNVQNMQADLPCTEASNAILLTDWRQSVSPQVRQNSVKNIIKILFPAVDIATCRDNRMRALITYAEKIEHAIFKYANNIADYFRLLLEKNDEIQKEYKKLLQKRKREKNKNKLLEQEVRPSVEHILNNNFSTASLESSILGTVSQFRSPNPSNCDNHLRIPPPNVTVPTNVGVRVSEPYSRFQLFNSLNTHLNITLNQDELNQLQERRRSSSSVNLQQQKQHFNNLNYVTAITVSSADQSNIATTLSKVSQISSSVHKSLPPVASPFLQQNLLQMTNLPLKQKQLPITNSSLAQNDFEINCLKQNHQLTHPRSLYAFETRHILPQHKQQTSILLGQGQLMMQQNNINKSRIYLLNQSQKQNHIQSVPQIQSHLNQITPTYEAEVSSQISSQFQENQLLHSSATQQQGGLMFQQLSKPGSVPGLHSQISSNLQSQLSQGETKVLEDNASFISLQPILEVEKNIKLQPSVPQELEKELLVNSTSSTALVSPSLETGSMQTGTKKICYDSMRCVAYNYEKKIGMDCNTRVDDKSGCMEKGKRSIEMKEFKKSMNSTEGATISFGKKPIPVKKGLINVKHDSVIDKQELASPQISSKPLKSSVVKTELGSESSQPISKLNPMAEIFKPDELRCTLMRTFENLYMQDPESLPFRQPVDPQSLGITDYFDIIKKPIDLSTIKQKLDIGEYQDPWQYIDDVNLMFNNAQLYNKKTSRVYKHCKKLAVVFEQDIDSVMLSLGYCCGKKYVFEPQILYCYGKQLCFIPRYSKYWSDKNLFQFCEKCFINISGDEVTLVVDPSQSPLVIKKNKFVEMKNNHLDTETFVRCNECGRKLHQICVLYLEFIWPEGYTCDNCLKSKGQKRKENKFTANRLPQTKLGQCIENHVNSFLKESGFKKDNVIVRVVSSLKKYSEVKPEMKARFVDSGEFPKCFPYTAKAIFVFKEIDGFDICLFGMHVQEYDSSCAAPNARCVYISYLDSVNFFQPKHLRTPVYHEILLSYLDFVKHLGYTMAYIWACPPNQGDDYIFHCHPPDQRIPKLKRLQDWYEKMLEKGIKDGVVSSYKNVFHLVTENNLASAAELPYFDGDFWPNILEESIKQQEDEKKQKAAAQVIGTTSVNENEVSVNGKKRLKNGGNKKTKKSKSYYSNADSDLMAKIISVIKKHKEVFFRIQLQSMREALSPIVDPDPLIVCELMDGRDTFLAMAREKHYEFSSLRRTKFSTMALLYQLHNHGQDLSLYSCNNCKTNAEARYHCTVCDDFDLCVKCFNKEGHHHKMQKLGFELIDESSTIRLKPVNSQESRRLAVQSVCKSLVNIAG</sequence>
<evidence type="ECO:0000256" key="6">
    <source>
        <dbReference type="ARBA" id="ARBA00022771"/>
    </source>
</evidence>
<evidence type="ECO:0000256" key="16">
    <source>
        <dbReference type="SAM" id="Coils"/>
    </source>
</evidence>
<comment type="caution">
    <text evidence="22">The sequence shown here is derived from an EMBL/GenBank/DDBJ whole genome shotgun (WGS) entry which is preliminary data.</text>
</comment>
<keyword evidence="7" id="KW-0862">Zinc</keyword>
<evidence type="ECO:0000256" key="10">
    <source>
        <dbReference type="ARBA" id="ARBA00023117"/>
    </source>
</evidence>
<dbReference type="Pfam" id="PF00439">
    <property type="entry name" value="Bromodomain"/>
    <property type="match status" value="1"/>
</dbReference>
<dbReference type="CDD" id="cd15557">
    <property type="entry name" value="PHD_CBP_p300"/>
    <property type="match status" value="1"/>
</dbReference>
<dbReference type="InterPro" id="IPR018359">
    <property type="entry name" value="Bromodomain_CS"/>
</dbReference>
<dbReference type="SMART" id="SM01250">
    <property type="entry name" value="KAT11"/>
    <property type="match status" value="1"/>
</dbReference>
<keyword evidence="6 15" id="KW-0863">Zinc-finger</keyword>
<keyword evidence="12" id="KW-0539">Nucleus</keyword>
<dbReference type="EMBL" id="BMAW01013122">
    <property type="protein sequence ID" value="GFT32224.1"/>
    <property type="molecule type" value="Genomic_DNA"/>
</dbReference>
<dbReference type="EC" id="2.3.1.48" evidence="3"/>
<evidence type="ECO:0000256" key="2">
    <source>
        <dbReference type="ARBA" id="ARBA00004123"/>
    </source>
</evidence>
<keyword evidence="23" id="KW-1185">Reference proteome</keyword>
<dbReference type="InterPro" id="IPR013178">
    <property type="entry name" value="Histone_AcTrfase_Rtt109/CBP"/>
</dbReference>
<accession>A0A8X6NS82</accession>
<dbReference type="SUPFAM" id="SSF47040">
    <property type="entry name" value="Kix domain of CBP (creb binding protein)"/>
    <property type="match status" value="1"/>
</dbReference>
<keyword evidence="5" id="KW-0479">Metal-binding</keyword>
<evidence type="ECO:0000256" key="15">
    <source>
        <dbReference type="PROSITE-ProRule" id="PRU00228"/>
    </source>
</evidence>
<dbReference type="GO" id="GO:0031490">
    <property type="term" value="F:chromatin DNA binding"/>
    <property type="evidence" value="ECO:0007669"/>
    <property type="project" value="TreeGrafter"/>
</dbReference>
<proteinExistence type="predicted"/>
<comment type="subcellular location">
    <subcellularLocation>
        <location evidence="2">Nucleus</location>
    </subcellularLocation>
</comment>
<dbReference type="Gene3D" id="1.10.246.20">
    <property type="entry name" value="Coactivator CBP, KIX domain"/>
    <property type="match status" value="1"/>
</dbReference>
<dbReference type="GO" id="GO:0003713">
    <property type="term" value="F:transcription coactivator activity"/>
    <property type="evidence" value="ECO:0007669"/>
    <property type="project" value="TreeGrafter"/>
</dbReference>
<dbReference type="PROSITE" id="PS50014">
    <property type="entry name" value="BROMODOMAIN_2"/>
    <property type="match status" value="1"/>
</dbReference>
<organism evidence="22 23">
    <name type="scientific">Nephila pilipes</name>
    <name type="common">Giant wood spider</name>
    <name type="synonym">Nephila maculata</name>
    <dbReference type="NCBI Taxonomy" id="299642"/>
    <lineage>
        <taxon>Eukaryota</taxon>
        <taxon>Metazoa</taxon>
        <taxon>Ecdysozoa</taxon>
        <taxon>Arthropoda</taxon>
        <taxon>Chelicerata</taxon>
        <taxon>Arachnida</taxon>
        <taxon>Araneae</taxon>
        <taxon>Araneomorphae</taxon>
        <taxon>Entelegynae</taxon>
        <taxon>Araneoidea</taxon>
        <taxon>Nephilidae</taxon>
        <taxon>Nephila</taxon>
    </lineage>
</organism>
<dbReference type="Pfam" id="PF23570">
    <property type="entry name" value="PHD_P300"/>
    <property type="match status" value="1"/>
</dbReference>
<dbReference type="InterPro" id="IPR038547">
    <property type="entry name" value="RING_CBP-p300_sf"/>
</dbReference>
<dbReference type="OrthoDB" id="899at2759"/>
<dbReference type="SMART" id="SM00291">
    <property type="entry name" value="ZnF_ZZ"/>
    <property type="match status" value="1"/>
</dbReference>
<evidence type="ECO:0000256" key="4">
    <source>
        <dbReference type="ARBA" id="ARBA00022679"/>
    </source>
</evidence>
<dbReference type="PANTHER" id="PTHR13808">
    <property type="entry name" value="CBP/P300-RELATED"/>
    <property type="match status" value="1"/>
</dbReference>
<reference evidence="22" key="1">
    <citation type="submission" date="2020-08" db="EMBL/GenBank/DDBJ databases">
        <title>Multicomponent nature underlies the extraordinary mechanical properties of spider dragline silk.</title>
        <authorList>
            <person name="Kono N."/>
            <person name="Nakamura H."/>
            <person name="Mori M."/>
            <person name="Yoshida Y."/>
            <person name="Ohtoshi R."/>
            <person name="Malay A.D."/>
            <person name="Moran D.A.P."/>
            <person name="Tomita M."/>
            <person name="Numata K."/>
            <person name="Arakawa K."/>
        </authorList>
    </citation>
    <scope>NUCLEOTIDE SEQUENCE</scope>
</reference>
<comment type="catalytic activity">
    <reaction evidence="13">
        <text>L-lysyl-[protein] + acetyl-CoA = N(6)-acetyl-L-lysyl-[protein] + CoA + H(+)</text>
        <dbReference type="Rhea" id="RHEA:45948"/>
        <dbReference type="Rhea" id="RHEA-COMP:9752"/>
        <dbReference type="Rhea" id="RHEA-COMP:10731"/>
        <dbReference type="ChEBI" id="CHEBI:15378"/>
        <dbReference type="ChEBI" id="CHEBI:29969"/>
        <dbReference type="ChEBI" id="CHEBI:57287"/>
        <dbReference type="ChEBI" id="CHEBI:57288"/>
        <dbReference type="ChEBI" id="CHEBI:61930"/>
        <dbReference type="EC" id="2.3.1.48"/>
    </reaction>
</comment>
<dbReference type="FunFam" id="3.30.60.90:FF:000003">
    <property type="entry name" value="E1A binding protein p300"/>
    <property type="match status" value="1"/>
</dbReference>
<feature type="region of interest" description="Disordered" evidence="17">
    <location>
        <begin position="1206"/>
        <end position="1228"/>
    </location>
</feature>
<dbReference type="GO" id="GO:0005634">
    <property type="term" value="C:nucleus"/>
    <property type="evidence" value="ECO:0007669"/>
    <property type="project" value="UniProtKB-SubCell"/>
</dbReference>
<dbReference type="PRINTS" id="PR00503">
    <property type="entry name" value="BROMODOMAIN"/>
</dbReference>
<evidence type="ECO:0000256" key="11">
    <source>
        <dbReference type="ARBA" id="ARBA00023163"/>
    </source>
</evidence>
<evidence type="ECO:0000256" key="5">
    <source>
        <dbReference type="ARBA" id="ARBA00022723"/>
    </source>
</evidence>
<dbReference type="InterPro" id="IPR036529">
    <property type="entry name" value="KIX_dom_sf"/>
</dbReference>
<feature type="domain" description="KIX" evidence="20">
    <location>
        <begin position="112"/>
        <end position="191"/>
    </location>
</feature>
<dbReference type="InterPro" id="IPR043145">
    <property type="entry name" value="Znf_ZZ_sf"/>
</dbReference>
<dbReference type="PROSITE" id="PS50952">
    <property type="entry name" value="KIX"/>
    <property type="match status" value="1"/>
</dbReference>
<evidence type="ECO:0000256" key="7">
    <source>
        <dbReference type="ARBA" id="ARBA00022833"/>
    </source>
</evidence>
<dbReference type="InterPro" id="IPR013083">
    <property type="entry name" value="Znf_RING/FYVE/PHD"/>
</dbReference>
<keyword evidence="11" id="KW-0804">Transcription</keyword>
<dbReference type="PROSITE" id="PS00633">
    <property type="entry name" value="BROMODOMAIN_1"/>
    <property type="match status" value="1"/>
</dbReference>
<feature type="domain" description="ZZ-type" evidence="19">
    <location>
        <begin position="1321"/>
        <end position="1374"/>
    </location>
</feature>
<dbReference type="SMART" id="SM00297">
    <property type="entry name" value="BROMO"/>
    <property type="match status" value="1"/>
</dbReference>
<dbReference type="GO" id="GO:0005667">
    <property type="term" value="C:transcription regulator complex"/>
    <property type="evidence" value="ECO:0007669"/>
    <property type="project" value="TreeGrafter"/>
</dbReference>
<dbReference type="GO" id="GO:0045944">
    <property type="term" value="P:positive regulation of transcription by RNA polymerase II"/>
    <property type="evidence" value="ECO:0007669"/>
    <property type="project" value="TreeGrafter"/>
</dbReference>
<dbReference type="CDD" id="cd02337">
    <property type="entry name" value="ZZ_CBP"/>
    <property type="match status" value="1"/>
</dbReference>
<evidence type="ECO:0000256" key="8">
    <source>
        <dbReference type="ARBA" id="ARBA00022853"/>
    </source>
</evidence>
<dbReference type="Gene3D" id="3.30.60.90">
    <property type="match status" value="1"/>
</dbReference>
<dbReference type="InterPro" id="IPR010303">
    <property type="entry name" value="RING_CBP-p300"/>
</dbReference>
<dbReference type="Pfam" id="PF06001">
    <property type="entry name" value="RING_CBP-p300"/>
    <property type="match status" value="1"/>
</dbReference>
<keyword evidence="16" id="KW-0175">Coiled coil</keyword>